<keyword evidence="11" id="KW-1185">Reference proteome</keyword>
<comment type="subcellular location">
    <subcellularLocation>
        <location evidence="1">Nucleus</location>
    </subcellularLocation>
</comment>
<keyword evidence="7" id="KW-0812">Transmembrane</keyword>
<dbReference type="CDD" id="cd09270">
    <property type="entry name" value="RNase_H2-B"/>
    <property type="match status" value="1"/>
</dbReference>
<organism evidence="10 11">
    <name type="scientific">Elaphomyces granulatus</name>
    <dbReference type="NCBI Taxonomy" id="519963"/>
    <lineage>
        <taxon>Eukaryota</taxon>
        <taxon>Fungi</taxon>
        <taxon>Dikarya</taxon>
        <taxon>Ascomycota</taxon>
        <taxon>Pezizomycotina</taxon>
        <taxon>Eurotiomycetes</taxon>
        <taxon>Eurotiomycetidae</taxon>
        <taxon>Eurotiales</taxon>
        <taxon>Elaphomycetaceae</taxon>
        <taxon>Elaphomyces</taxon>
    </lineage>
</organism>
<evidence type="ECO:0000256" key="3">
    <source>
        <dbReference type="ARBA" id="ARBA00023242"/>
    </source>
</evidence>
<dbReference type="Pfam" id="PF09468">
    <property type="entry name" value="RNase_H2-Ydr279"/>
    <property type="match status" value="1"/>
</dbReference>
<dbReference type="Pfam" id="PF17745">
    <property type="entry name" value="Ydr279_N"/>
    <property type="match status" value="1"/>
</dbReference>
<feature type="compositionally biased region" description="Polar residues" evidence="6">
    <location>
        <begin position="240"/>
        <end position="263"/>
    </location>
</feature>
<name>A0A232LSU2_9EURO</name>
<feature type="transmembrane region" description="Helical" evidence="7">
    <location>
        <begin position="107"/>
        <end position="126"/>
    </location>
</feature>
<dbReference type="PANTHER" id="PTHR13383:SF11">
    <property type="entry name" value="RIBONUCLEASE H2 SUBUNIT B"/>
    <property type="match status" value="1"/>
</dbReference>
<reference evidence="10 11" key="1">
    <citation type="journal article" date="2015" name="Environ. Microbiol.">
        <title>Metagenome sequence of Elaphomyces granulatus from sporocarp tissue reveals Ascomycota ectomycorrhizal fingerprints of genome expansion and a Proteobacteria-rich microbiome.</title>
        <authorList>
            <person name="Quandt C.A."/>
            <person name="Kohler A."/>
            <person name="Hesse C.N."/>
            <person name="Sharpton T.J."/>
            <person name="Martin F."/>
            <person name="Spatafora J.W."/>
        </authorList>
    </citation>
    <scope>NUCLEOTIDE SEQUENCE [LARGE SCALE GENOMIC DNA]</scope>
    <source>
        <strain evidence="10 11">OSC145934</strain>
    </source>
</reference>
<evidence type="ECO:0000313" key="11">
    <source>
        <dbReference type="Proteomes" id="UP000243515"/>
    </source>
</evidence>
<protein>
    <recommendedName>
        <fullName evidence="2">Ribonuclease H2 subunit B</fullName>
    </recommendedName>
    <alternativeName>
        <fullName evidence="5">Ribonuclease HI subunit B</fullName>
    </alternativeName>
</protein>
<dbReference type="Proteomes" id="UP000243515">
    <property type="component" value="Unassembled WGS sequence"/>
</dbReference>
<feature type="region of interest" description="Disordered" evidence="6">
    <location>
        <begin position="235"/>
        <end position="292"/>
    </location>
</feature>
<dbReference type="GO" id="GO:0032299">
    <property type="term" value="C:ribonuclease H2 complex"/>
    <property type="evidence" value="ECO:0007669"/>
    <property type="project" value="InterPro"/>
</dbReference>
<keyword evidence="7" id="KW-1133">Transmembrane helix</keyword>
<dbReference type="GO" id="GO:0006401">
    <property type="term" value="P:RNA catabolic process"/>
    <property type="evidence" value="ECO:0007669"/>
    <property type="project" value="TreeGrafter"/>
</dbReference>
<dbReference type="Gene3D" id="1.10.20.120">
    <property type="match status" value="1"/>
</dbReference>
<gene>
    <name evidence="10" type="ORF">Egran_05037</name>
</gene>
<keyword evidence="7" id="KW-0472">Membrane</keyword>
<dbReference type="AlphaFoldDB" id="A0A232LSU2"/>
<dbReference type="InterPro" id="IPR040456">
    <property type="entry name" value="RNase_H2_suB"/>
</dbReference>
<evidence type="ECO:0000256" key="1">
    <source>
        <dbReference type="ARBA" id="ARBA00004123"/>
    </source>
</evidence>
<dbReference type="EMBL" id="NPHW01005024">
    <property type="protein sequence ID" value="OXV07196.1"/>
    <property type="molecule type" value="Genomic_DNA"/>
</dbReference>
<evidence type="ECO:0000259" key="9">
    <source>
        <dbReference type="Pfam" id="PF17745"/>
    </source>
</evidence>
<evidence type="ECO:0000256" key="2">
    <source>
        <dbReference type="ARBA" id="ARBA00019062"/>
    </source>
</evidence>
<dbReference type="OrthoDB" id="29098at2759"/>
<accession>A0A232LSU2</accession>
<sequence length="423" mass="46991">MKTRSKKPIDVTEIDAPVKKKALVSAEQPSKTLILPSSASDEARFMTLETPSTGSVDRYFFCPKLGLYEFTIVMSSPHLPRSILFAPKVDDDLSMAGHRYQGTMTKVAELLIASPVDILFFILPLLSPASLVSHSPKDLFQPLDDILDSQQELPQHLRHILYHESFRPTLVRRVEAVCDTVEAGDEKMYRLNKIKLVQELILKAERMTVKGLPATLEEQFVRRALEVPMQTVPRLGVGTANETNAVGNNDDTESPVRSETQSNAPTATTPISTPTDQSTPITQPSEDDSPIPSDMAKLLRIQVSLSFIEASYLSPHLSSLVDEIIASPESPINFKPLTEHLNQVANLRAEALAARSLEDCSLKRAADDEDGLEGRADKKRRKEEEKKKKADESRGIRDLKKVDTSGMKKMSAFFNKTSTKKKP</sequence>
<proteinExistence type="predicted"/>
<keyword evidence="3" id="KW-0539">Nucleus</keyword>
<comment type="caution">
    <text evidence="10">The sequence shown here is derived from an EMBL/GenBank/DDBJ whole genome shotgun (WGS) entry which is preliminary data.</text>
</comment>
<feature type="compositionally biased region" description="Low complexity" evidence="6">
    <location>
        <begin position="264"/>
        <end position="275"/>
    </location>
</feature>
<dbReference type="GO" id="GO:0005654">
    <property type="term" value="C:nucleoplasm"/>
    <property type="evidence" value="ECO:0007669"/>
    <property type="project" value="TreeGrafter"/>
</dbReference>
<comment type="function">
    <text evidence="4">Non catalytic subunit of RNase H2, an endonuclease that specifically degrades the RNA of RNA:DNA hybrids. Participates in DNA replication, possibly by mediating the removal of lagging-strand Okazaki fragment RNA primers during DNA replication. Mediates the excision of single ribonucleotides from DNA:RNA duplexes.</text>
</comment>
<evidence type="ECO:0000256" key="7">
    <source>
        <dbReference type="SAM" id="Phobius"/>
    </source>
</evidence>
<feature type="region of interest" description="Disordered" evidence="6">
    <location>
        <begin position="367"/>
        <end position="404"/>
    </location>
</feature>
<dbReference type="InterPro" id="IPR019024">
    <property type="entry name" value="RNase_H2_suB_wHTH"/>
</dbReference>
<dbReference type="InterPro" id="IPR041195">
    <property type="entry name" value="Rnh202_N"/>
</dbReference>
<evidence type="ECO:0000256" key="5">
    <source>
        <dbReference type="ARBA" id="ARBA00033464"/>
    </source>
</evidence>
<feature type="domain" description="Ribonuclease H2 subunit B wHTH" evidence="8">
    <location>
        <begin position="120"/>
        <end position="321"/>
    </location>
</feature>
<evidence type="ECO:0000256" key="6">
    <source>
        <dbReference type="SAM" id="MobiDB-lite"/>
    </source>
</evidence>
<evidence type="ECO:0000259" key="8">
    <source>
        <dbReference type="Pfam" id="PF09468"/>
    </source>
</evidence>
<dbReference type="PANTHER" id="PTHR13383">
    <property type="entry name" value="RIBONUCLEASE H2 SUBUNIT B"/>
    <property type="match status" value="1"/>
</dbReference>
<evidence type="ECO:0000256" key="4">
    <source>
        <dbReference type="ARBA" id="ARBA00024778"/>
    </source>
</evidence>
<evidence type="ECO:0000313" key="10">
    <source>
        <dbReference type="EMBL" id="OXV07196.1"/>
    </source>
</evidence>
<feature type="domain" description="Rnh202 triple barrel" evidence="9">
    <location>
        <begin position="34"/>
        <end position="117"/>
    </location>
</feature>
<feature type="compositionally biased region" description="Basic and acidic residues" evidence="6">
    <location>
        <begin position="367"/>
        <end position="403"/>
    </location>
</feature>